<feature type="region of interest" description="Disordered" evidence="1">
    <location>
        <begin position="209"/>
        <end position="228"/>
    </location>
</feature>
<feature type="region of interest" description="Disordered" evidence="1">
    <location>
        <begin position="59"/>
        <end position="96"/>
    </location>
</feature>
<evidence type="ECO:0000313" key="3">
    <source>
        <dbReference type="Proteomes" id="UP000673691"/>
    </source>
</evidence>
<evidence type="ECO:0000256" key="1">
    <source>
        <dbReference type="SAM" id="MobiDB-lite"/>
    </source>
</evidence>
<keyword evidence="3" id="KW-1185">Reference proteome</keyword>
<sequence length="301" mass="32607">IGNLRERRRRLPHIPLAVHSDCRGADSACNEPDHDYSSALGLAALFRVDLFGRSSAVRTRKASQSRAPEFHGEHPGQRWANPDRGHRSAHSRMGRESEIGDSHLIRVINCVFKDGDGLNEVVLGRTDRVLHAFRLQPLSARAPTPRTSRNAPSGPEEFSSWHPNISKQQYTTRTQQPSAPPKSAAGKSGASAQSDSPSKRSQLLAARAANPFPLSQEDNGAVNRGAPRTMGASLGAEEIRKWQVHGQVGSLAIAKNHETGSPLLLVSQPGGTFVVIDKDGNRSVDPRMDHEAAGGSRRECV</sequence>
<proteinExistence type="predicted"/>
<accession>A0A8H7ZW14</accession>
<reference evidence="2 3" key="1">
    <citation type="journal article" name="Sci. Rep.">
        <title>Genome-scale phylogenetic analyses confirm Olpidium as the closest living zoosporic fungus to the non-flagellated, terrestrial fungi.</title>
        <authorList>
            <person name="Chang Y."/>
            <person name="Rochon D."/>
            <person name="Sekimoto S."/>
            <person name="Wang Y."/>
            <person name="Chovatia M."/>
            <person name="Sandor L."/>
            <person name="Salamov A."/>
            <person name="Grigoriev I.V."/>
            <person name="Stajich J.E."/>
            <person name="Spatafora J.W."/>
        </authorList>
    </citation>
    <scope>NUCLEOTIDE SEQUENCE [LARGE SCALE GENOMIC DNA]</scope>
    <source>
        <strain evidence="2">S191</strain>
    </source>
</reference>
<dbReference type="InterPro" id="IPR031793">
    <property type="entry name" value="KICSTOR_ITFG2"/>
</dbReference>
<comment type="caution">
    <text evidence="2">The sequence shown here is derived from an EMBL/GenBank/DDBJ whole genome shotgun (WGS) entry which is preliminary data.</text>
</comment>
<dbReference type="GO" id="GO:0032006">
    <property type="term" value="P:regulation of TOR signaling"/>
    <property type="evidence" value="ECO:0007669"/>
    <property type="project" value="TreeGrafter"/>
</dbReference>
<dbReference type="EMBL" id="JAEFCI010005423">
    <property type="protein sequence ID" value="KAG5460302.1"/>
    <property type="molecule type" value="Genomic_DNA"/>
</dbReference>
<evidence type="ECO:0000313" key="2">
    <source>
        <dbReference type="EMBL" id="KAG5460302.1"/>
    </source>
</evidence>
<feature type="region of interest" description="Disordered" evidence="1">
    <location>
        <begin position="140"/>
        <end position="203"/>
    </location>
</feature>
<feature type="compositionally biased region" description="Low complexity" evidence="1">
    <location>
        <begin position="175"/>
        <end position="194"/>
    </location>
</feature>
<feature type="compositionally biased region" description="Basic and acidic residues" evidence="1">
    <location>
        <begin position="68"/>
        <end position="86"/>
    </location>
</feature>
<protein>
    <submittedName>
        <fullName evidence="2">Uncharacterized protein</fullName>
    </submittedName>
</protein>
<dbReference type="Proteomes" id="UP000673691">
    <property type="component" value="Unassembled WGS sequence"/>
</dbReference>
<dbReference type="OrthoDB" id="9996127at2759"/>
<dbReference type="PANTHER" id="PTHR16317">
    <property type="entry name" value="INTEGRIN ALPHA REPEAT DOMAIN-CONTAINING"/>
    <property type="match status" value="1"/>
</dbReference>
<dbReference type="PANTHER" id="PTHR16317:SF1">
    <property type="entry name" value="KICSTOR COMPLEX PROTEIN ITFG2"/>
    <property type="match status" value="1"/>
</dbReference>
<feature type="non-terminal residue" evidence="2">
    <location>
        <position position="1"/>
    </location>
</feature>
<dbReference type="AlphaFoldDB" id="A0A8H7ZW14"/>
<gene>
    <name evidence="2" type="ORF">BJ554DRAFT_7665</name>
</gene>
<name>A0A8H7ZW14_9FUNG</name>
<feature type="compositionally biased region" description="Polar residues" evidence="1">
    <location>
        <begin position="161"/>
        <end position="174"/>
    </location>
</feature>
<organism evidence="2 3">
    <name type="scientific">Olpidium bornovanus</name>
    <dbReference type="NCBI Taxonomy" id="278681"/>
    <lineage>
        <taxon>Eukaryota</taxon>
        <taxon>Fungi</taxon>
        <taxon>Fungi incertae sedis</taxon>
        <taxon>Olpidiomycota</taxon>
        <taxon>Olpidiomycotina</taxon>
        <taxon>Olpidiomycetes</taxon>
        <taxon>Olpidiales</taxon>
        <taxon>Olpidiaceae</taxon>
        <taxon>Olpidium</taxon>
    </lineage>
</organism>